<feature type="transmembrane region" description="Helical" evidence="2">
    <location>
        <begin position="255"/>
        <end position="274"/>
    </location>
</feature>
<feature type="transmembrane region" description="Helical" evidence="2">
    <location>
        <begin position="180"/>
        <end position="201"/>
    </location>
</feature>
<evidence type="ECO:0000256" key="2">
    <source>
        <dbReference type="SAM" id="Phobius"/>
    </source>
</evidence>
<dbReference type="GeneID" id="19944705"/>
<keyword evidence="2" id="KW-0812">Transmembrane</keyword>
<sequence>MSCSCVRSVPALDWTSECCTPPVPGTWSCCGLDSYHHLGLGLLWALFLSLSVTAHVRHDLLHDFHRSAHDLHDIQAQALGVVVARRQRVYFGLCDARRGLQLGAMWLELLGFSAGPLQLLLPNEQLGAFFRLGQTNGTLQLTAFLTVIGLLILCAVASWRQYGRLEKLCAPFVFDLCYMTFMYTTMNVVGCTGGIDTIALGSHLTTCASPSRYYLVLGVGLLVFASLYYGALVYKKRLTTDVYAVRFRFQASFDTLMVMTLCGLTILTLEKSVLLVDANVVALFFGSLNLMLFGSLLRYNYVCQPCLGVGYVPNNVRALSFATSCYTTVLLLLVSAQAEGSINRHIAVVAIVLYPLYALGIWRWNGKRAARYHVPNLSVFDGLSHESDRVRAITAVTVTLQGRALDIDTVRSLLFALTAIVRRPTTPKTYAPVYACQALWFLWRHYLDKVSLVEATTGPLVASRLWALLLTRSSAPDSSIRAQSSGRRLSTIRLGAIASVPILIQLVETSVVARRARRAIDRISTRDPLVMACLERTVASLCALATSPSVDIRFIASKVLHEMYVAGVVRLGVRTFFRVAVALTVSPARAKAFTAATTLAAFASHRSDIWVALTATEDAVTLSTLVDALILHDDVTFRTELLPLVARIVHSLANMGTMAPRPSQYITQAVAKGLLQLQAAADETLLAQLDDVLDALLLCWDAHKPVAPAQRFTRIRPETSFGRTSDAWRHTPLVSLPQRQALQRRQDARRRNRVQPSDGRRRDVSTAWRDAAPSQARDATV</sequence>
<evidence type="ECO:0000256" key="1">
    <source>
        <dbReference type="SAM" id="MobiDB-lite"/>
    </source>
</evidence>
<feature type="transmembrane region" description="Helical" evidence="2">
    <location>
        <begin position="318"/>
        <end position="336"/>
    </location>
</feature>
<feature type="transmembrane region" description="Helical" evidence="2">
    <location>
        <begin position="280"/>
        <end position="297"/>
    </location>
</feature>
<dbReference type="AlphaFoldDB" id="T0QWI7"/>
<feature type="transmembrane region" description="Helical" evidence="2">
    <location>
        <begin position="213"/>
        <end position="234"/>
    </location>
</feature>
<reference evidence="3 4" key="1">
    <citation type="submission" date="2012-04" db="EMBL/GenBank/DDBJ databases">
        <title>The Genome Sequence of Saprolegnia declina VS20.</title>
        <authorList>
            <consortium name="The Broad Institute Genome Sequencing Platform"/>
            <person name="Russ C."/>
            <person name="Nusbaum C."/>
            <person name="Tyler B."/>
            <person name="van West P."/>
            <person name="Dieguez-Uribeondo J."/>
            <person name="de Bruijn I."/>
            <person name="Tripathy S."/>
            <person name="Jiang R."/>
            <person name="Young S.K."/>
            <person name="Zeng Q."/>
            <person name="Gargeya S."/>
            <person name="Fitzgerald M."/>
            <person name="Haas B."/>
            <person name="Abouelleil A."/>
            <person name="Alvarado L."/>
            <person name="Arachchi H.M."/>
            <person name="Berlin A."/>
            <person name="Chapman S.B."/>
            <person name="Goldberg J."/>
            <person name="Griggs A."/>
            <person name="Gujja S."/>
            <person name="Hansen M."/>
            <person name="Howarth C."/>
            <person name="Imamovic A."/>
            <person name="Larimer J."/>
            <person name="McCowen C."/>
            <person name="Montmayeur A."/>
            <person name="Murphy C."/>
            <person name="Neiman D."/>
            <person name="Pearson M."/>
            <person name="Priest M."/>
            <person name="Roberts A."/>
            <person name="Saif S."/>
            <person name="Shea T."/>
            <person name="Sisk P."/>
            <person name="Sykes S."/>
            <person name="Wortman J."/>
            <person name="Nusbaum C."/>
            <person name="Birren B."/>
        </authorList>
    </citation>
    <scope>NUCLEOTIDE SEQUENCE [LARGE SCALE GENOMIC DNA]</scope>
    <source>
        <strain evidence="3 4">VS20</strain>
    </source>
</reference>
<gene>
    <name evidence="3" type="ORF">SDRG_03978</name>
</gene>
<accession>T0QWI7</accession>
<dbReference type="RefSeq" id="XP_008607850.1">
    <property type="nucleotide sequence ID" value="XM_008609628.1"/>
</dbReference>
<proteinExistence type="predicted"/>
<dbReference type="Proteomes" id="UP000030762">
    <property type="component" value="Unassembled WGS sequence"/>
</dbReference>
<dbReference type="EMBL" id="JH767140">
    <property type="protein sequence ID" value="EQC39026.1"/>
    <property type="molecule type" value="Genomic_DNA"/>
</dbReference>
<keyword evidence="4" id="KW-1185">Reference proteome</keyword>
<protein>
    <submittedName>
        <fullName evidence="3">Uncharacterized protein</fullName>
    </submittedName>
</protein>
<dbReference type="InParanoid" id="T0QWI7"/>
<feature type="region of interest" description="Disordered" evidence="1">
    <location>
        <begin position="740"/>
        <end position="781"/>
    </location>
</feature>
<keyword evidence="2" id="KW-1133">Transmembrane helix</keyword>
<feature type="transmembrane region" description="Helical" evidence="2">
    <location>
        <begin position="141"/>
        <end position="159"/>
    </location>
</feature>
<keyword evidence="2" id="KW-0472">Membrane</keyword>
<dbReference type="VEuPathDB" id="FungiDB:SDRG_03978"/>
<feature type="transmembrane region" description="Helical" evidence="2">
    <location>
        <begin position="102"/>
        <end position="121"/>
    </location>
</feature>
<name>T0QWI7_SAPDV</name>
<organism evidence="3 4">
    <name type="scientific">Saprolegnia diclina (strain VS20)</name>
    <dbReference type="NCBI Taxonomy" id="1156394"/>
    <lineage>
        <taxon>Eukaryota</taxon>
        <taxon>Sar</taxon>
        <taxon>Stramenopiles</taxon>
        <taxon>Oomycota</taxon>
        <taxon>Saprolegniomycetes</taxon>
        <taxon>Saprolegniales</taxon>
        <taxon>Saprolegniaceae</taxon>
        <taxon>Saprolegnia</taxon>
    </lineage>
</organism>
<evidence type="ECO:0000313" key="4">
    <source>
        <dbReference type="Proteomes" id="UP000030762"/>
    </source>
</evidence>
<feature type="transmembrane region" description="Helical" evidence="2">
    <location>
        <begin position="342"/>
        <end position="362"/>
    </location>
</feature>
<evidence type="ECO:0000313" key="3">
    <source>
        <dbReference type="EMBL" id="EQC39026.1"/>
    </source>
</evidence>